<keyword evidence="7" id="KW-1185">Reference proteome</keyword>
<dbReference type="SUPFAM" id="SSF53671">
    <property type="entry name" value="Aspartate/ornithine carbamoyltransferase"/>
    <property type="match status" value="1"/>
</dbReference>
<evidence type="ECO:0000259" key="4">
    <source>
        <dbReference type="Pfam" id="PF00185"/>
    </source>
</evidence>
<dbReference type="Gene3D" id="3.40.50.1370">
    <property type="entry name" value="Aspartate/ornithine carbamoyltransferase"/>
    <property type="match status" value="2"/>
</dbReference>
<comment type="caution">
    <text evidence="6">The sequence shown here is derived from an EMBL/GenBank/DDBJ whole genome shotgun (WGS) entry which is preliminary data.</text>
</comment>
<evidence type="ECO:0000256" key="2">
    <source>
        <dbReference type="NCBIfam" id="TIGR00658"/>
    </source>
</evidence>
<evidence type="ECO:0000256" key="1">
    <source>
        <dbReference type="ARBA" id="ARBA00022679"/>
    </source>
</evidence>
<dbReference type="InterPro" id="IPR036901">
    <property type="entry name" value="Asp/Orn_carbamoylTrfase_sf"/>
</dbReference>
<dbReference type="Pfam" id="PF00185">
    <property type="entry name" value="OTCace"/>
    <property type="match status" value="1"/>
</dbReference>
<dbReference type="Proteomes" id="UP000663859">
    <property type="component" value="Unassembled WGS sequence"/>
</dbReference>
<dbReference type="PANTHER" id="PTHR45753:SF3">
    <property type="entry name" value="ORNITHINE TRANSCARBAMYLASE, MITOCHONDRIAL"/>
    <property type="match status" value="1"/>
</dbReference>
<comment type="similarity">
    <text evidence="3">Belongs to the aspartate/ornithine carbamoyltransferase superfamily.</text>
</comment>
<dbReference type="InterPro" id="IPR006132">
    <property type="entry name" value="Asp/Orn_carbamoyltranf_P-bd"/>
</dbReference>
<gene>
    <name evidence="6" type="primary">argF</name>
    <name evidence="6" type="ORF">MPNT_30136</name>
</gene>
<protein>
    <recommendedName>
        <fullName evidence="2">Ornithine carbamoyltransferase</fullName>
        <ecNumber evidence="2">2.1.3.3</ecNumber>
    </recommendedName>
</protein>
<evidence type="ECO:0000313" key="7">
    <source>
        <dbReference type="Proteomes" id="UP000663859"/>
    </source>
</evidence>
<evidence type="ECO:0000256" key="3">
    <source>
        <dbReference type="RuleBase" id="RU003634"/>
    </source>
</evidence>
<dbReference type="InterPro" id="IPR002292">
    <property type="entry name" value="Orn/put_carbamltrans"/>
</dbReference>
<evidence type="ECO:0000313" key="6">
    <source>
        <dbReference type="EMBL" id="CAF0699135.1"/>
    </source>
</evidence>
<name>A0A8J2FWI5_9BACT</name>
<dbReference type="PROSITE" id="PS00097">
    <property type="entry name" value="CARBAMOYLTRANSFERASE"/>
    <property type="match status" value="1"/>
</dbReference>
<feature type="domain" description="Aspartate/ornithine carbamoyltransferase carbamoyl-P binding" evidence="5">
    <location>
        <begin position="12"/>
        <end position="154"/>
    </location>
</feature>
<dbReference type="EMBL" id="CAJNOB010000023">
    <property type="protein sequence ID" value="CAF0699135.1"/>
    <property type="molecule type" value="Genomic_DNA"/>
</dbReference>
<dbReference type="GO" id="GO:0016597">
    <property type="term" value="F:amino acid binding"/>
    <property type="evidence" value="ECO:0007669"/>
    <property type="project" value="InterPro"/>
</dbReference>
<dbReference type="GO" id="GO:0042450">
    <property type="term" value="P:L-arginine biosynthetic process via ornithine"/>
    <property type="evidence" value="ECO:0007669"/>
    <property type="project" value="UniProtKB-UniRule"/>
</dbReference>
<dbReference type="PANTHER" id="PTHR45753">
    <property type="entry name" value="ORNITHINE CARBAMOYLTRANSFERASE, MITOCHONDRIAL"/>
    <property type="match status" value="1"/>
</dbReference>
<sequence length="314" mass="35339">MMGSSGTESGVRHFLSIGDLPVEEAIELFRWARLFKQARPHLPQGLGYTLAHTTWVLLFSKPSTRTRLSFEIAIRELGGESLFLPFTDLQLARGESMADTARVMGRLAHGAIIRTYAQAEIEEFSRWASIPTVNALSDEEHPCQVLSDIFSFEEKRGSIQGKRVAFLGDGSCNVARSWAIAASRFGFDLIIGSPHCFWFPSPSERVFWTESPWEAAQEADLLYTDVWVSMGKEGEKEAREELLRPYQLRSELVKKAKPDVLVFHCLPAYKGKEITAELFEARAQEILDQAENRLHVQKALLSWLVKKLPSSPGV</sequence>
<dbReference type="EC" id="2.1.3.3" evidence="2"/>
<accession>A0A8J2FWI5</accession>
<dbReference type="GO" id="GO:0019240">
    <property type="term" value="P:citrulline biosynthetic process"/>
    <property type="evidence" value="ECO:0007669"/>
    <property type="project" value="TreeGrafter"/>
</dbReference>
<dbReference type="PRINTS" id="PR00102">
    <property type="entry name" value="OTCASE"/>
</dbReference>
<proteinExistence type="inferred from homology"/>
<dbReference type="InterPro" id="IPR006131">
    <property type="entry name" value="Asp_carbamoyltransf_Asp/Orn-bd"/>
</dbReference>
<dbReference type="InterPro" id="IPR006130">
    <property type="entry name" value="Asp/Orn_carbamoylTrfase"/>
</dbReference>
<dbReference type="NCBIfam" id="NF001986">
    <property type="entry name" value="PRK00779.1"/>
    <property type="match status" value="1"/>
</dbReference>
<organism evidence="6 7">
    <name type="scientific">Candidatus Methylacidithermus pantelleriae</name>
    <dbReference type="NCBI Taxonomy" id="2744239"/>
    <lineage>
        <taxon>Bacteria</taxon>
        <taxon>Pseudomonadati</taxon>
        <taxon>Verrucomicrobiota</taxon>
        <taxon>Methylacidiphilae</taxon>
        <taxon>Methylacidiphilales</taxon>
        <taxon>Methylacidiphilaceae</taxon>
        <taxon>Candidatus Methylacidithermus</taxon>
    </lineage>
</organism>
<dbReference type="Pfam" id="PF02729">
    <property type="entry name" value="OTCace_N"/>
    <property type="match status" value="1"/>
</dbReference>
<keyword evidence="1 3" id="KW-0808">Transferase</keyword>
<evidence type="ECO:0000259" key="5">
    <source>
        <dbReference type="Pfam" id="PF02729"/>
    </source>
</evidence>
<reference evidence="6" key="1">
    <citation type="submission" date="2021-02" db="EMBL/GenBank/DDBJ databases">
        <authorList>
            <person name="Cremers G."/>
            <person name="Picone N."/>
        </authorList>
    </citation>
    <scope>NUCLEOTIDE SEQUENCE</scope>
    <source>
        <strain evidence="6">PQ17</strain>
    </source>
</reference>
<dbReference type="PRINTS" id="PR00100">
    <property type="entry name" value="AOTCASE"/>
</dbReference>
<dbReference type="NCBIfam" id="TIGR00658">
    <property type="entry name" value="orni_carb_tr"/>
    <property type="match status" value="1"/>
</dbReference>
<feature type="domain" description="Aspartate/ornithine carbamoyltransferase Asp/Orn-binding" evidence="4">
    <location>
        <begin position="160"/>
        <end position="304"/>
    </location>
</feature>
<dbReference type="GO" id="GO:0004585">
    <property type="term" value="F:ornithine carbamoyltransferase activity"/>
    <property type="evidence" value="ECO:0007669"/>
    <property type="project" value="UniProtKB-UniRule"/>
</dbReference>
<dbReference type="AlphaFoldDB" id="A0A8J2FWI5"/>